<proteinExistence type="inferred from homology"/>
<feature type="domain" description="Ferritin/DPS" evidence="3">
    <location>
        <begin position="25"/>
        <end position="164"/>
    </location>
</feature>
<dbReference type="InterPro" id="IPR023188">
    <property type="entry name" value="DPS_DNA-bd_CS"/>
</dbReference>
<dbReference type="Gene3D" id="1.20.1260.10">
    <property type="match status" value="1"/>
</dbReference>
<evidence type="ECO:0000259" key="3">
    <source>
        <dbReference type="Pfam" id="PF00210"/>
    </source>
</evidence>
<dbReference type="Pfam" id="PF00210">
    <property type="entry name" value="Ferritin"/>
    <property type="match status" value="1"/>
</dbReference>
<dbReference type="PROSITE" id="PS00819">
    <property type="entry name" value="DPS_2"/>
    <property type="match status" value="1"/>
</dbReference>
<dbReference type="InterPro" id="IPR002177">
    <property type="entry name" value="DPS_DNA-bd"/>
</dbReference>
<comment type="caution">
    <text evidence="4">The sequence shown here is derived from an EMBL/GenBank/DDBJ whole genome shotgun (WGS) entry which is preliminary data.</text>
</comment>
<evidence type="ECO:0000313" key="4">
    <source>
        <dbReference type="EMBL" id="NEN22188.1"/>
    </source>
</evidence>
<dbReference type="InterPro" id="IPR012347">
    <property type="entry name" value="Ferritin-like"/>
</dbReference>
<dbReference type="GO" id="GO:0016722">
    <property type="term" value="F:oxidoreductase activity, acting on metal ions"/>
    <property type="evidence" value="ECO:0007669"/>
    <property type="project" value="InterPro"/>
</dbReference>
<sequence length="164" mass="18765">MATESKEKTYSKLGFNREEASELAESLNLLLCNYSVVYQKIRNFHWNVVGGDFFDVHEKLEEEYLSAAENIDTVAERVRVLGFKPISTLAEYLEKAEVEEVTGDLSSDKMMEEVIQDYEVLLSFMVDVADLAVENGDLGTETIMRSMIIRTEGKHWMFSAFVKK</sequence>
<dbReference type="EMBL" id="JAAGVY010000002">
    <property type="protein sequence ID" value="NEN22188.1"/>
    <property type="molecule type" value="Genomic_DNA"/>
</dbReference>
<dbReference type="GO" id="GO:0008199">
    <property type="term" value="F:ferric iron binding"/>
    <property type="evidence" value="ECO:0007669"/>
    <property type="project" value="InterPro"/>
</dbReference>
<accession>A0A7K3WKX9</accession>
<dbReference type="PROSITE" id="PS00818">
    <property type="entry name" value="DPS_1"/>
    <property type="match status" value="1"/>
</dbReference>
<dbReference type="CDD" id="cd01043">
    <property type="entry name" value="DPS"/>
    <property type="match status" value="1"/>
</dbReference>
<dbReference type="InterPro" id="IPR008331">
    <property type="entry name" value="Ferritin_DPS_dom"/>
</dbReference>
<dbReference type="InterPro" id="IPR009078">
    <property type="entry name" value="Ferritin-like_SF"/>
</dbReference>
<evidence type="ECO:0000313" key="5">
    <source>
        <dbReference type="Proteomes" id="UP000486602"/>
    </source>
</evidence>
<dbReference type="PRINTS" id="PR01346">
    <property type="entry name" value="HELNAPAPROT"/>
</dbReference>
<dbReference type="AlphaFoldDB" id="A0A7K3WKX9"/>
<comment type="similarity">
    <text evidence="1 2">Belongs to the Dps family.</text>
</comment>
<dbReference type="RefSeq" id="WP_163282914.1">
    <property type="nucleotide sequence ID" value="NZ_JAAGVY010000002.1"/>
</dbReference>
<reference evidence="4 5" key="1">
    <citation type="submission" date="2020-02" db="EMBL/GenBank/DDBJ databases">
        <title>Out from the shadows clarifying the taxonomy of the family Cryomorphaceae and related taxa by utilizing the GTDB taxonomic framework.</title>
        <authorList>
            <person name="Bowman J.P."/>
        </authorList>
    </citation>
    <scope>NUCLEOTIDE SEQUENCE [LARGE SCALE GENOMIC DNA]</scope>
    <source>
        <strain evidence="4 5">QSSC 1-22</strain>
    </source>
</reference>
<evidence type="ECO:0000256" key="1">
    <source>
        <dbReference type="ARBA" id="ARBA00009497"/>
    </source>
</evidence>
<dbReference type="Proteomes" id="UP000486602">
    <property type="component" value="Unassembled WGS sequence"/>
</dbReference>
<dbReference type="SUPFAM" id="SSF47240">
    <property type="entry name" value="Ferritin-like"/>
    <property type="match status" value="1"/>
</dbReference>
<dbReference type="PANTHER" id="PTHR42932">
    <property type="entry name" value="GENERAL STRESS PROTEIN 20U"/>
    <property type="match status" value="1"/>
</dbReference>
<dbReference type="PIRSF" id="PIRSF005900">
    <property type="entry name" value="Dps"/>
    <property type="match status" value="1"/>
</dbReference>
<gene>
    <name evidence="4" type="ORF">G3O08_01555</name>
</gene>
<protein>
    <submittedName>
        <fullName evidence="4">DNA starvation/stationary phase protection protein</fullName>
    </submittedName>
</protein>
<evidence type="ECO:0000256" key="2">
    <source>
        <dbReference type="RuleBase" id="RU003875"/>
    </source>
</evidence>
<dbReference type="PANTHER" id="PTHR42932:SF1">
    <property type="entry name" value="GENERAL STRESS PROTEIN 20U"/>
    <property type="match status" value="1"/>
</dbReference>
<keyword evidence="5" id="KW-1185">Reference proteome</keyword>
<organism evidence="4 5">
    <name type="scientific">Cryomorpha ignava</name>
    <dbReference type="NCBI Taxonomy" id="101383"/>
    <lineage>
        <taxon>Bacteria</taxon>
        <taxon>Pseudomonadati</taxon>
        <taxon>Bacteroidota</taxon>
        <taxon>Flavobacteriia</taxon>
        <taxon>Flavobacteriales</taxon>
        <taxon>Cryomorphaceae</taxon>
        <taxon>Cryomorpha</taxon>
    </lineage>
</organism>
<name>A0A7K3WKX9_9FLAO</name>